<accession>A0ABN9TAT1</accession>
<dbReference type="Gene3D" id="3.60.10.10">
    <property type="entry name" value="Endonuclease/exonuclease/phosphatase"/>
    <property type="match status" value="1"/>
</dbReference>
<proteinExistence type="predicted"/>
<evidence type="ECO:0000313" key="4">
    <source>
        <dbReference type="Proteomes" id="UP001189429"/>
    </source>
</evidence>
<dbReference type="SUPFAM" id="SSF53098">
    <property type="entry name" value="Ribonuclease H-like"/>
    <property type="match status" value="1"/>
</dbReference>
<name>A0ABN9TAT1_9DINO</name>
<gene>
    <name evidence="3" type="ORF">PCOR1329_LOCUS37221</name>
</gene>
<dbReference type="InterPro" id="IPR036397">
    <property type="entry name" value="RNaseH_sf"/>
</dbReference>
<dbReference type="Gene3D" id="3.30.420.10">
    <property type="entry name" value="Ribonuclease H-like superfamily/Ribonuclease H"/>
    <property type="match status" value="1"/>
</dbReference>
<feature type="compositionally biased region" description="Basic and acidic residues" evidence="2">
    <location>
        <begin position="1815"/>
        <end position="1826"/>
    </location>
</feature>
<organism evidence="3 4">
    <name type="scientific">Prorocentrum cordatum</name>
    <dbReference type="NCBI Taxonomy" id="2364126"/>
    <lineage>
        <taxon>Eukaryota</taxon>
        <taxon>Sar</taxon>
        <taxon>Alveolata</taxon>
        <taxon>Dinophyceae</taxon>
        <taxon>Prorocentrales</taxon>
        <taxon>Prorocentraceae</taxon>
        <taxon>Prorocentrum</taxon>
    </lineage>
</organism>
<feature type="coiled-coil region" evidence="1">
    <location>
        <begin position="144"/>
        <end position="227"/>
    </location>
</feature>
<dbReference type="Proteomes" id="UP001189429">
    <property type="component" value="Unassembled WGS sequence"/>
</dbReference>
<sequence length="1914" mass="206713">MSGDGTGAPPPWRRRVYCVCQCKEWNWCDKRATCKSCGKEAPAWAKRLRVAHQPQADGEGFVQQPRGRSHQRASRRAGEASRAASAASTVPSSAPNSRVRPRGGAKPPPRREGREEQPEEQGAQARVSSLREAVAMDGTSESFQREARAALLAAEDSAERAEAELREAQRLGRPPHTVLHGGANAMQKAAQRAEALSGEIAAIQEELAEAESAVEDFDSQLGKLEESKAQTVQQALQRAIEVCGGQRPLETAVGGLVTQVNQLGEMLGRNSDGVAPRLLEIMDIITTQSAAISDMLHPAAPAAAASRWADGLGGDGLAVDDEEGFPAPAPAEPRPPAEAAVQQVRPGPPTQRASPAVGPYGPAAARGQSGAALGAWPQPGQAEHRREEGPGGKAASLLGRGAVGAAEARVGGAVPACEMAAAQLRAGFDVLGLNGNTWDRAMEVLGAYITREGARPHLVTVQEVRLGPRQLENARRRARGLGYAAFLHAAAPTGQAALAHSGGVGVLVREDPQAREAQWRVPGDFKHRMIAVRVAAASGMKLMACSLYLQDGLGPKGVNLDIIGALGDLVLTEGLPWLVQGDFNMEPGTLHELGWPALQRGAYLGPAEPTCMASGTERVYDWFASSFCLSHGVANAAALDGYALHPHKPVRLRLQDLRPDALVKVLARPGRFPDVEAADCRAHEDAVVQVFRRSGRAQWQAEACSWSWEAGAVPHDLPAAACEWMEAVEGTLVGIHDIQPAAYRRFLGRAAGPRRALKPMSAVAKREYRFRHSELTHAIRQALDLALQRLAADRSERWRPSHDGWYLREAERITGLLGLATAAAREEEEAEQLAFDTSGSSDLVGQAGVHGHVGAITELQRRLYSSQRRDGVNSSARWRAWAKEAVQRGGRLARRVARAVPHPQVVDPDTGMPLAGMIATGQLEADWQALRQQEGFKRGADVGTWDVQDWTLPPITLDMFQATRRRYAPSAGLGADQLHPRQLLLLPRALQLRCLDLLAAHEERPQALGAFATMIAFIPKLDGGIRPIALIPPLLRVWSRVRQPMCAQWEPTHNFQFFWGREGKGCEKAGWMHNLLASAARHAGLEAGSLFLDIVKFYENIRHDVLWNCAIEHNFNLRLLRGLLALYQAPRFVCFAGLVPGDFSSQGTVLSGCARATTLAKLPPLGPLRAASSGGRLPVIGRNVVDDVALQALGTRRLVVEQLGGAGAEMARQLGDLHLPLSAKKSVYLAPCSGLAQELGEHWKAHGMKFERAHQARNLGTDASITMRGVREGRGRARDALQRARRLRCLRAAGVEVDLIHKAGPTSSMAWGRTVTGVADGELHSWRVTACRSAGRPPRGAALGLRLRRAELRRGRDLDPLVLIADRSLQMLAGLLHSGELSLPMLRGELEAAASRQAAAKAPWVHCNSPVDAAVLALGRIGWHFRSERCLITDAGDALDSTLPGPRELGIEAGLGARRASDRHETQKLASSSSLQGSFFWDAFKELIGPGGKFSERERNGLVAYLTNAHWPQARLHGARESGHARCRCCGAARGTLWHRLFECPMLAAQRRDSVSPALARSAVRVRAQGEAAGEDFARCWLPAPPPPQGPRTDAMSVWWIRRPPDDKLNGKVYLDGSAVDPQFGSLRRAGWAIAQCDDDGNLIAGVYGTVRRDLCPQQTARDGEDFAAWMMVNYAGPAVEEVNIDCHGTVECLRKGLAYATGPTKANAHLWSRSLAAFEPGSFRVNKVPAHCSRQAVLDGRLTEAQRRGNLHDDRLAKLGARLHAVDAQTAGEHRALAGFVQELARWVGQAAVLWQNIAEKDSDSFLESDERQRARFADQEERAELPTAGRPTAQQPRVESVRSVASAVGLSITTAGICYLGHSLSYACCDVGEESQELVACGKCGAYMGYTQVDDHAEETSSAGRKGLKSPR</sequence>
<feature type="compositionally biased region" description="Low complexity" evidence="2">
    <location>
        <begin position="80"/>
        <end position="94"/>
    </location>
</feature>
<reference evidence="3" key="1">
    <citation type="submission" date="2023-10" db="EMBL/GenBank/DDBJ databases">
        <authorList>
            <person name="Chen Y."/>
            <person name="Shah S."/>
            <person name="Dougan E. K."/>
            <person name="Thang M."/>
            <person name="Chan C."/>
        </authorList>
    </citation>
    <scope>NUCLEOTIDE SEQUENCE [LARGE SCALE GENOMIC DNA]</scope>
</reference>
<dbReference type="InterPro" id="IPR036691">
    <property type="entry name" value="Endo/exonu/phosph_ase_sf"/>
</dbReference>
<evidence type="ECO:0000256" key="2">
    <source>
        <dbReference type="SAM" id="MobiDB-lite"/>
    </source>
</evidence>
<feature type="region of interest" description="Disordered" evidence="2">
    <location>
        <begin position="1815"/>
        <end position="1840"/>
    </location>
</feature>
<evidence type="ECO:0008006" key="5">
    <source>
        <dbReference type="Google" id="ProtNLM"/>
    </source>
</evidence>
<dbReference type="SUPFAM" id="SSF56219">
    <property type="entry name" value="DNase I-like"/>
    <property type="match status" value="1"/>
</dbReference>
<evidence type="ECO:0000256" key="1">
    <source>
        <dbReference type="SAM" id="Coils"/>
    </source>
</evidence>
<keyword evidence="4" id="KW-1185">Reference proteome</keyword>
<feature type="region of interest" description="Disordered" evidence="2">
    <location>
        <begin position="56"/>
        <end position="129"/>
    </location>
</feature>
<dbReference type="InterPro" id="IPR012337">
    <property type="entry name" value="RNaseH-like_sf"/>
</dbReference>
<keyword evidence="1" id="KW-0175">Coiled coil</keyword>
<dbReference type="EMBL" id="CAUYUJ010014515">
    <property type="protein sequence ID" value="CAK0842287.1"/>
    <property type="molecule type" value="Genomic_DNA"/>
</dbReference>
<comment type="caution">
    <text evidence="3">The sequence shown here is derived from an EMBL/GenBank/DDBJ whole genome shotgun (WGS) entry which is preliminary data.</text>
</comment>
<feature type="region of interest" description="Disordered" evidence="2">
    <location>
        <begin position="313"/>
        <end position="393"/>
    </location>
</feature>
<protein>
    <recommendedName>
        <fullName evidence="5">Reverse transcriptase domain-containing protein</fullName>
    </recommendedName>
</protein>
<feature type="compositionally biased region" description="Pro residues" evidence="2">
    <location>
        <begin position="327"/>
        <end position="336"/>
    </location>
</feature>
<evidence type="ECO:0000313" key="3">
    <source>
        <dbReference type="EMBL" id="CAK0842287.1"/>
    </source>
</evidence>